<feature type="domain" description="DUF6318" evidence="1">
    <location>
        <begin position="3"/>
        <end position="124"/>
    </location>
</feature>
<gene>
    <name evidence="2" type="ORF">GCM10022235_56900</name>
</gene>
<dbReference type="InterPro" id="IPR046281">
    <property type="entry name" value="DUF6318"/>
</dbReference>
<reference evidence="3" key="1">
    <citation type="journal article" date="2019" name="Int. J. Syst. Evol. Microbiol.">
        <title>The Global Catalogue of Microorganisms (GCM) 10K type strain sequencing project: providing services to taxonomists for standard genome sequencing and annotation.</title>
        <authorList>
            <consortium name="The Broad Institute Genomics Platform"/>
            <consortium name="The Broad Institute Genome Sequencing Center for Infectious Disease"/>
            <person name="Wu L."/>
            <person name="Ma J."/>
        </authorList>
    </citation>
    <scope>NUCLEOTIDE SEQUENCE [LARGE SCALE GENOMIC DNA]</scope>
    <source>
        <strain evidence="3">JCM 16928</strain>
    </source>
</reference>
<evidence type="ECO:0000313" key="2">
    <source>
        <dbReference type="EMBL" id="GAA3579412.1"/>
    </source>
</evidence>
<dbReference type="EMBL" id="BAABAA010000008">
    <property type="protein sequence ID" value="GAA3579412.1"/>
    <property type="molecule type" value="Genomic_DNA"/>
</dbReference>
<proteinExistence type="predicted"/>
<sequence>MAAAEAFVRYYSELMNYAAETGDPGPMLKASEAGCETCQTYADFVKVSNAANGLLTGDYREHLTKVSELSRGQSGHLGGSAVVTVGQYVSRQTRSASPFQSKAATYTREFALSPQDGNWVMYEMKQDEQ</sequence>
<dbReference type="Proteomes" id="UP001501222">
    <property type="component" value="Unassembled WGS sequence"/>
</dbReference>
<evidence type="ECO:0000313" key="3">
    <source>
        <dbReference type="Proteomes" id="UP001501222"/>
    </source>
</evidence>
<dbReference type="Pfam" id="PF19843">
    <property type="entry name" value="DUF6318"/>
    <property type="match status" value="1"/>
</dbReference>
<organism evidence="2 3">
    <name type="scientific">Kribbella ginsengisoli</name>
    <dbReference type="NCBI Taxonomy" id="363865"/>
    <lineage>
        <taxon>Bacteria</taxon>
        <taxon>Bacillati</taxon>
        <taxon>Actinomycetota</taxon>
        <taxon>Actinomycetes</taxon>
        <taxon>Propionibacteriales</taxon>
        <taxon>Kribbellaceae</taxon>
        <taxon>Kribbella</taxon>
    </lineage>
</organism>
<comment type="caution">
    <text evidence="2">The sequence shown here is derived from an EMBL/GenBank/DDBJ whole genome shotgun (WGS) entry which is preliminary data.</text>
</comment>
<evidence type="ECO:0000259" key="1">
    <source>
        <dbReference type="Pfam" id="PF19843"/>
    </source>
</evidence>
<accession>A0ABP6YDP0</accession>
<protein>
    <recommendedName>
        <fullName evidence="1">DUF6318 domain-containing protein</fullName>
    </recommendedName>
</protein>
<keyword evidence="3" id="KW-1185">Reference proteome</keyword>
<name>A0ABP6YDP0_9ACTN</name>